<dbReference type="SUPFAM" id="SSF56741">
    <property type="entry name" value="Eukaryotic DNA topoisomerase I, N-terminal DNA-binding fragment"/>
    <property type="match status" value="1"/>
</dbReference>
<dbReference type="Pfam" id="PF14370">
    <property type="entry name" value="Topo_C_assoc"/>
    <property type="match status" value="1"/>
</dbReference>
<keyword evidence="6 8" id="KW-0413">Isomerase</keyword>
<dbReference type="CDD" id="cd00659">
    <property type="entry name" value="Topo_IB_C"/>
    <property type="match status" value="1"/>
</dbReference>
<dbReference type="GO" id="GO:0003917">
    <property type="term" value="F:DNA topoisomerase type I (single strand cut, ATP-independent) activity"/>
    <property type="evidence" value="ECO:0007669"/>
    <property type="project" value="UniProtKB-UniRule"/>
</dbReference>
<dbReference type="GO" id="GO:0006260">
    <property type="term" value="P:DNA replication"/>
    <property type="evidence" value="ECO:0007669"/>
    <property type="project" value="TreeGrafter"/>
</dbReference>
<evidence type="ECO:0000256" key="4">
    <source>
        <dbReference type="ARBA" id="ARBA00023029"/>
    </source>
</evidence>
<dbReference type="OrthoDB" id="47179at2759"/>
<dbReference type="GO" id="GO:0003677">
    <property type="term" value="F:DNA binding"/>
    <property type="evidence" value="ECO:0007669"/>
    <property type="project" value="UniProtKB-UniRule"/>
</dbReference>
<dbReference type="InterPro" id="IPR011010">
    <property type="entry name" value="DNA_brk_join_enz"/>
</dbReference>
<comment type="function">
    <text evidence="9">Releases the supercoiling and torsional tension of DNA introduced during the DNA replication and transcription by transiently cleaving and rejoining one strand of the DNA duplex. Introduces a single-strand break via transesterification at the specific target site 5'-[CT]CCTTp site in duplex DNA. The scissile phosphodiester is attacked by the catalytic tyrosine of the enzyme, resulting in the formation of a DNA-(3'-phosphotyrosyl)-enzyme intermediate and the expulsion of a 5'-OH DNA strand. The free DNA strand then undergoes passage around the unbroken strand thus removing DNA supercoils. Finally, in the religation step, the DNA 5'-OH attacks the covalent intermediate to expel the active-site tyrosine and restore the DNA phosphodiester backbone.</text>
</comment>
<keyword evidence="4 8" id="KW-0799">Topoisomerase</keyword>
<proteinExistence type="inferred from homology"/>
<keyword evidence="10" id="KW-0175">Coiled coil</keyword>
<dbReference type="InterPro" id="IPR013030">
    <property type="entry name" value="DNA_topo_DNA_db_N_dom2"/>
</dbReference>
<evidence type="ECO:0000256" key="7">
    <source>
        <dbReference type="ARBA" id="ARBA00023242"/>
    </source>
</evidence>
<dbReference type="STRING" id="5762.D2UY19"/>
<dbReference type="GO" id="GO:0006265">
    <property type="term" value="P:DNA topological change"/>
    <property type="evidence" value="ECO:0007669"/>
    <property type="project" value="UniProtKB-UniRule"/>
</dbReference>
<dbReference type="InterPro" id="IPR051062">
    <property type="entry name" value="Topoisomerase_IB"/>
</dbReference>
<sequence>MDTKPDDGVYKWWAQSDDTIQSILNSDQKWQTLKHNGVLFPPDYQPHSIPVYYDGKPVKLDPEQEEVATMYASMLESDYIQKKQFNENFWAAWKELLGKNHTIKSLAKCDFSKIWEHLLTEKETKLNRTSEEKKAEKELKAKFEDAYKYALVDGRKEKVQQFKIEPPGLFRGRGTHPKMGMLKKRIQPEDITINIGRLEDVPPPPTGHKWGGVVSNNTVLWVAAFKDAINNKNKYVQFASGSSMKAMNDYLKYQTARSLKDCIEKIREDYKQQWTEKQESDRQLGVAIYFIDKLALRVGNEKDDEEEADTVGCCSLRVEHVSLVAPSSIKFDFLGKDSIRYENTVEVEKEVYKCVKGFIEGKKKSDMLFHKINPSKLNDHLKSYMEKLSAKVFRTYNASITLDRELKKLEREITSDMSVAEKVSIFNSANRQVAILCNHQRAAPKTFDTSVETMEKKIEDQETYLERLQQALKEPPKKPTQPLLPKTPESISSKIEAIKKKIDDLKQEKKMKIENKTVSLTTSRTNYCDPRITIAWCKRTDVPVAKLFSKTLQDKFPWALDCPNNYTF</sequence>
<feature type="active site" description="O-(3'-phospho-DNA)-tyrosine intermediate" evidence="8">
    <location>
        <position position="527"/>
    </location>
</feature>
<evidence type="ECO:0000256" key="5">
    <source>
        <dbReference type="ARBA" id="ARBA00023125"/>
    </source>
</evidence>
<dbReference type="Proteomes" id="UP000006671">
    <property type="component" value="Unassembled WGS sequence"/>
</dbReference>
<dbReference type="SUPFAM" id="SSF56349">
    <property type="entry name" value="DNA breaking-rejoining enzymes"/>
    <property type="match status" value="1"/>
</dbReference>
<accession>D2UY19</accession>
<evidence type="ECO:0000256" key="3">
    <source>
        <dbReference type="ARBA" id="ARBA00006645"/>
    </source>
</evidence>
<dbReference type="PROSITE" id="PS52038">
    <property type="entry name" value="TOPO_IB_2"/>
    <property type="match status" value="1"/>
</dbReference>
<keyword evidence="13" id="KW-1185">Reference proteome</keyword>
<dbReference type="FunFam" id="3.90.15.10:FF:000003">
    <property type="entry name" value="DNA topoisomerase I"/>
    <property type="match status" value="1"/>
</dbReference>
<dbReference type="KEGG" id="ngr:NAEGRDRAFT_28914"/>
<dbReference type="AlphaFoldDB" id="D2UY19"/>
<dbReference type="Pfam" id="PF01028">
    <property type="entry name" value="Topoisom_I"/>
    <property type="match status" value="1"/>
</dbReference>
<comment type="subcellular location">
    <subcellularLocation>
        <location evidence="2">Nucleus</location>
    </subcellularLocation>
</comment>
<dbReference type="EMBL" id="GG738845">
    <property type="protein sequence ID" value="EFC50720.1"/>
    <property type="molecule type" value="Genomic_DNA"/>
</dbReference>
<dbReference type="InterPro" id="IPR014711">
    <property type="entry name" value="TopoI_cat_a-hlx-sub_euk"/>
</dbReference>
<feature type="domain" description="DNA topoisomerase I eukaryotic-type" evidence="11">
    <location>
        <begin position="169"/>
        <end position="541"/>
    </location>
</feature>
<evidence type="ECO:0000259" key="11">
    <source>
        <dbReference type="SMART" id="SM00435"/>
    </source>
</evidence>
<protein>
    <recommendedName>
        <fullName evidence="9">DNA topoisomerase I</fullName>
        <ecNumber evidence="9">5.6.2.1</ecNumber>
    </recommendedName>
    <alternativeName>
        <fullName evidence="9">DNA topoisomerase 1</fullName>
    </alternativeName>
</protein>
<keyword evidence="5 8" id="KW-0238">DNA-binding</keyword>
<dbReference type="InterPro" id="IPR013499">
    <property type="entry name" value="TopoI_euk"/>
</dbReference>
<organism evidence="13">
    <name type="scientific">Naegleria gruberi</name>
    <name type="common">Amoeba</name>
    <dbReference type="NCBI Taxonomy" id="5762"/>
    <lineage>
        <taxon>Eukaryota</taxon>
        <taxon>Discoba</taxon>
        <taxon>Heterolobosea</taxon>
        <taxon>Tetramitia</taxon>
        <taxon>Eutetramitia</taxon>
        <taxon>Vahlkampfiidae</taxon>
        <taxon>Naegleria</taxon>
    </lineage>
</organism>
<dbReference type="eggNOG" id="KOG0981">
    <property type="taxonomic scope" value="Eukaryota"/>
</dbReference>
<dbReference type="InterPro" id="IPR036202">
    <property type="entry name" value="TopoI_DNA-bd_euk_N_sf"/>
</dbReference>
<dbReference type="RefSeq" id="XP_002683464.1">
    <property type="nucleotide sequence ID" value="XM_002683418.1"/>
</dbReference>
<name>D2UY19_NAEGR</name>
<dbReference type="CDD" id="cd00660">
    <property type="entry name" value="Topoisomer_IB_N"/>
    <property type="match status" value="1"/>
</dbReference>
<gene>
    <name evidence="12" type="ORF">NAEGRDRAFT_28914</name>
</gene>
<dbReference type="PANTHER" id="PTHR10290:SF3">
    <property type="entry name" value="DNA TOPOISOMERASE 1"/>
    <property type="match status" value="1"/>
</dbReference>
<dbReference type="PANTHER" id="PTHR10290">
    <property type="entry name" value="DNA TOPOISOMERASE I"/>
    <property type="match status" value="1"/>
</dbReference>
<keyword evidence="7" id="KW-0539">Nucleus</keyword>
<dbReference type="FunCoup" id="D2UY19">
    <property type="interactions" value="249"/>
</dbReference>
<dbReference type="GO" id="GO:0005694">
    <property type="term" value="C:chromosome"/>
    <property type="evidence" value="ECO:0007669"/>
    <property type="project" value="InterPro"/>
</dbReference>
<dbReference type="InterPro" id="IPR001631">
    <property type="entry name" value="TopoI"/>
</dbReference>
<dbReference type="SMART" id="SM00435">
    <property type="entry name" value="TOPEUc"/>
    <property type="match status" value="1"/>
</dbReference>
<dbReference type="GO" id="GO:0005730">
    <property type="term" value="C:nucleolus"/>
    <property type="evidence" value="ECO:0007669"/>
    <property type="project" value="TreeGrafter"/>
</dbReference>
<dbReference type="VEuPathDB" id="AmoebaDB:NAEGRDRAFT_28914"/>
<evidence type="ECO:0000256" key="9">
    <source>
        <dbReference type="RuleBase" id="RU365101"/>
    </source>
</evidence>
<evidence type="ECO:0000256" key="8">
    <source>
        <dbReference type="PROSITE-ProRule" id="PRU01382"/>
    </source>
</evidence>
<evidence type="ECO:0000313" key="12">
    <source>
        <dbReference type="EMBL" id="EFC50720.1"/>
    </source>
</evidence>
<feature type="coiled-coil region" evidence="10">
    <location>
        <begin position="119"/>
        <end position="146"/>
    </location>
</feature>
<reference evidence="12 13" key="1">
    <citation type="journal article" date="2010" name="Cell">
        <title>The genome of Naegleria gruberi illuminates early eukaryotic versatility.</title>
        <authorList>
            <person name="Fritz-Laylin L.K."/>
            <person name="Prochnik S.E."/>
            <person name="Ginger M.L."/>
            <person name="Dacks J.B."/>
            <person name="Carpenter M.L."/>
            <person name="Field M.C."/>
            <person name="Kuo A."/>
            <person name="Paredez A."/>
            <person name="Chapman J."/>
            <person name="Pham J."/>
            <person name="Shu S."/>
            <person name="Neupane R."/>
            <person name="Cipriano M."/>
            <person name="Mancuso J."/>
            <person name="Tu H."/>
            <person name="Salamov A."/>
            <person name="Lindquist E."/>
            <person name="Shapiro H."/>
            <person name="Lucas S."/>
            <person name="Grigoriev I.V."/>
            <person name="Cande W.Z."/>
            <person name="Fulton C."/>
            <person name="Rokhsar D.S."/>
            <person name="Dawson S.C."/>
        </authorList>
    </citation>
    <scope>NUCLEOTIDE SEQUENCE [LARGE SCALE GENOMIC DNA]</scope>
    <source>
        <strain evidence="12 13">NEG-M</strain>
    </source>
</reference>
<dbReference type="Gene3D" id="1.10.132.10">
    <property type="match status" value="1"/>
</dbReference>
<evidence type="ECO:0000256" key="1">
    <source>
        <dbReference type="ARBA" id="ARBA00000213"/>
    </source>
</evidence>
<dbReference type="InterPro" id="IPR008336">
    <property type="entry name" value="TopoI_DNA-bd_euk"/>
</dbReference>
<dbReference type="PRINTS" id="PR00416">
    <property type="entry name" value="EUTPISMRASEI"/>
</dbReference>
<dbReference type="OMA" id="GECPVTT"/>
<dbReference type="Gene3D" id="2.170.11.10">
    <property type="entry name" value="DNA Topoisomerase I, domain 2"/>
    <property type="match status" value="1"/>
</dbReference>
<dbReference type="InterPro" id="IPR013034">
    <property type="entry name" value="DNA_topo_DNA_db_N_dom1"/>
</dbReference>
<evidence type="ECO:0000313" key="13">
    <source>
        <dbReference type="Proteomes" id="UP000006671"/>
    </source>
</evidence>
<dbReference type="InterPro" id="IPR014727">
    <property type="entry name" value="TopoI_cat_a/b-sub_euk"/>
</dbReference>
<dbReference type="Gene3D" id="3.90.15.10">
    <property type="entry name" value="Topoisomerase I, Chain A, domain 3"/>
    <property type="match status" value="1"/>
</dbReference>
<dbReference type="InterPro" id="IPR013500">
    <property type="entry name" value="TopoI_cat_euk"/>
</dbReference>
<evidence type="ECO:0000256" key="6">
    <source>
        <dbReference type="ARBA" id="ARBA00023235"/>
    </source>
</evidence>
<comment type="catalytic activity">
    <reaction evidence="1 8 9">
        <text>ATP-independent breakage of single-stranded DNA, followed by passage and rejoining.</text>
        <dbReference type="EC" id="5.6.2.1"/>
    </reaction>
</comment>
<dbReference type="Gene3D" id="1.10.10.41">
    <property type="entry name" value="Yeast DNA topoisomerase - domain 1"/>
    <property type="match status" value="1"/>
</dbReference>
<dbReference type="Pfam" id="PF02919">
    <property type="entry name" value="Topoisom_I_N"/>
    <property type="match status" value="1"/>
</dbReference>
<dbReference type="FunFam" id="1.10.10.41:FF:000001">
    <property type="entry name" value="DNA topoisomerase I"/>
    <property type="match status" value="1"/>
</dbReference>
<dbReference type="GO" id="GO:0007059">
    <property type="term" value="P:chromosome segregation"/>
    <property type="evidence" value="ECO:0007669"/>
    <property type="project" value="TreeGrafter"/>
</dbReference>
<evidence type="ECO:0000256" key="2">
    <source>
        <dbReference type="ARBA" id="ARBA00004123"/>
    </source>
</evidence>
<dbReference type="InterPro" id="IPR025834">
    <property type="entry name" value="TopoI_C_dom"/>
</dbReference>
<dbReference type="InParanoid" id="D2UY19"/>
<feature type="coiled-coil region" evidence="10">
    <location>
        <begin position="451"/>
        <end position="515"/>
    </location>
</feature>
<dbReference type="EC" id="5.6.2.1" evidence="9"/>
<comment type="similarity">
    <text evidence="3 8 9">Belongs to the type IB topoisomerase family.</text>
</comment>
<dbReference type="GeneID" id="8863954"/>
<evidence type="ECO:0000256" key="10">
    <source>
        <dbReference type="SAM" id="Coils"/>
    </source>
</evidence>